<evidence type="ECO:0000313" key="4">
    <source>
        <dbReference type="Proteomes" id="UP000219612"/>
    </source>
</evidence>
<name>A0A285K9R9_9ACTN</name>
<sequence>MKTTTVRDKTGSITVRLSGVLSPTTQTTVRAAIDKAAAECPAAVLVDLEGLRQTTAGHLTTLASASYQARETWGVPVLLYGADPGIARDLGAYRSFVALFEDRDQALAAVRAHVPRWMRRCLTPVSSNARAARALVDQACIAWGLHAVREDARLVVTELAANAILHAVSDFEVVVSCPGRYLRVAVQDASTAMPRTVVPGIEHGRGLHLINAVSTHVGATRIRGGKIVWALLRTDR</sequence>
<dbReference type="EMBL" id="OBDY01000035">
    <property type="protein sequence ID" value="SNY69359.1"/>
    <property type="molecule type" value="Genomic_DNA"/>
</dbReference>
<evidence type="ECO:0000256" key="1">
    <source>
        <dbReference type="ARBA" id="ARBA00022527"/>
    </source>
</evidence>
<keyword evidence="1" id="KW-0723">Serine/threonine-protein kinase</keyword>
<dbReference type="Proteomes" id="UP000219612">
    <property type="component" value="Unassembled WGS sequence"/>
</dbReference>
<dbReference type="AlphaFoldDB" id="A0A285K9R9"/>
<proteinExistence type="predicted"/>
<dbReference type="OrthoDB" id="4327509at2"/>
<dbReference type="SUPFAM" id="SSF52091">
    <property type="entry name" value="SpoIIaa-like"/>
    <property type="match status" value="1"/>
</dbReference>
<dbReference type="GO" id="GO:0004674">
    <property type="term" value="F:protein serine/threonine kinase activity"/>
    <property type="evidence" value="ECO:0007669"/>
    <property type="project" value="UniProtKB-KW"/>
</dbReference>
<evidence type="ECO:0000313" key="3">
    <source>
        <dbReference type="EMBL" id="SNY69359.1"/>
    </source>
</evidence>
<evidence type="ECO:0000259" key="2">
    <source>
        <dbReference type="PROSITE" id="PS50801"/>
    </source>
</evidence>
<dbReference type="InterPro" id="IPR002645">
    <property type="entry name" value="STAS_dom"/>
</dbReference>
<keyword evidence="1" id="KW-0418">Kinase</keyword>
<dbReference type="InterPro" id="IPR036513">
    <property type="entry name" value="STAS_dom_sf"/>
</dbReference>
<dbReference type="Gene3D" id="3.30.565.10">
    <property type="entry name" value="Histidine kinase-like ATPase, C-terminal domain"/>
    <property type="match status" value="1"/>
</dbReference>
<dbReference type="InterPro" id="IPR003594">
    <property type="entry name" value="HATPase_dom"/>
</dbReference>
<dbReference type="InterPro" id="IPR050267">
    <property type="entry name" value="Anti-sigma-factor_SerPK"/>
</dbReference>
<dbReference type="InterPro" id="IPR036890">
    <property type="entry name" value="HATPase_C_sf"/>
</dbReference>
<dbReference type="Pfam" id="PF13581">
    <property type="entry name" value="HATPase_c_2"/>
    <property type="match status" value="1"/>
</dbReference>
<dbReference type="PANTHER" id="PTHR35526:SF3">
    <property type="entry name" value="ANTI-SIGMA-F FACTOR RSBW"/>
    <property type="match status" value="1"/>
</dbReference>
<dbReference type="PANTHER" id="PTHR35526">
    <property type="entry name" value="ANTI-SIGMA-F FACTOR RSBW-RELATED"/>
    <property type="match status" value="1"/>
</dbReference>
<protein>
    <recommendedName>
        <fullName evidence="2">STAS domain-containing protein</fullName>
    </recommendedName>
</protein>
<gene>
    <name evidence="3" type="ORF">SAMN05421748_13531</name>
</gene>
<dbReference type="RefSeq" id="WP_097328197.1">
    <property type="nucleotide sequence ID" value="NZ_OBDY01000035.1"/>
</dbReference>
<dbReference type="CDD" id="cd16936">
    <property type="entry name" value="HATPase_RsbW-like"/>
    <property type="match status" value="1"/>
</dbReference>
<keyword evidence="1" id="KW-0808">Transferase</keyword>
<dbReference type="Gene3D" id="3.30.750.24">
    <property type="entry name" value="STAS domain"/>
    <property type="match status" value="1"/>
</dbReference>
<dbReference type="SUPFAM" id="SSF55874">
    <property type="entry name" value="ATPase domain of HSP90 chaperone/DNA topoisomerase II/histidine kinase"/>
    <property type="match status" value="1"/>
</dbReference>
<keyword evidence="4" id="KW-1185">Reference proteome</keyword>
<accession>A0A285K9R9</accession>
<organism evidence="3 4">
    <name type="scientific">Paractinoplanes atraurantiacus</name>
    <dbReference type="NCBI Taxonomy" id="1036182"/>
    <lineage>
        <taxon>Bacteria</taxon>
        <taxon>Bacillati</taxon>
        <taxon>Actinomycetota</taxon>
        <taxon>Actinomycetes</taxon>
        <taxon>Micromonosporales</taxon>
        <taxon>Micromonosporaceae</taxon>
        <taxon>Paractinoplanes</taxon>
    </lineage>
</organism>
<dbReference type="PROSITE" id="PS50801">
    <property type="entry name" value="STAS"/>
    <property type="match status" value="1"/>
</dbReference>
<feature type="domain" description="STAS" evidence="2">
    <location>
        <begin position="2"/>
        <end position="90"/>
    </location>
</feature>
<reference evidence="3 4" key="1">
    <citation type="submission" date="2017-09" db="EMBL/GenBank/DDBJ databases">
        <authorList>
            <person name="Ehlers B."/>
            <person name="Leendertz F.H."/>
        </authorList>
    </citation>
    <scope>NUCLEOTIDE SEQUENCE [LARGE SCALE GENOMIC DNA]</scope>
    <source>
        <strain evidence="3 4">CGMCC 4.6857</strain>
    </source>
</reference>